<dbReference type="GO" id="GO:0016036">
    <property type="term" value="P:cellular response to phosphate starvation"/>
    <property type="evidence" value="ECO:0007669"/>
    <property type="project" value="TreeGrafter"/>
</dbReference>
<dbReference type="InterPro" id="IPR036097">
    <property type="entry name" value="HisK_dim/P_sf"/>
</dbReference>
<feature type="domain" description="Histidine kinase" evidence="8">
    <location>
        <begin position="111"/>
        <end position="328"/>
    </location>
</feature>
<evidence type="ECO:0000259" key="8">
    <source>
        <dbReference type="PROSITE" id="PS50109"/>
    </source>
</evidence>
<keyword evidence="5 9" id="KW-0418">Kinase</keyword>
<dbReference type="CDD" id="cd00082">
    <property type="entry name" value="HisKA"/>
    <property type="match status" value="1"/>
</dbReference>
<dbReference type="InterPro" id="IPR004358">
    <property type="entry name" value="Sig_transdc_His_kin-like_C"/>
</dbReference>
<evidence type="ECO:0000256" key="4">
    <source>
        <dbReference type="ARBA" id="ARBA00022679"/>
    </source>
</evidence>
<dbReference type="PANTHER" id="PTHR45453">
    <property type="entry name" value="PHOSPHATE REGULON SENSOR PROTEIN PHOR"/>
    <property type="match status" value="1"/>
</dbReference>
<name>A0A0G1VS68_9BACT</name>
<feature type="transmembrane region" description="Helical" evidence="7">
    <location>
        <begin position="12"/>
        <end position="32"/>
    </location>
</feature>
<dbReference type="SMART" id="SM00387">
    <property type="entry name" value="HATPase_c"/>
    <property type="match status" value="1"/>
</dbReference>
<dbReference type="Pfam" id="PF02518">
    <property type="entry name" value="HATPase_c"/>
    <property type="match status" value="1"/>
</dbReference>
<dbReference type="AlphaFoldDB" id="A0A0G1VS68"/>
<evidence type="ECO:0000256" key="6">
    <source>
        <dbReference type="ARBA" id="ARBA00023012"/>
    </source>
</evidence>
<dbReference type="SMART" id="SM00388">
    <property type="entry name" value="HisKA"/>
    <property type="match status" value="1"/>
</dbReference>
<dbReference type="InterPro" id="IPR003594">
    <property type="entry name" value="HATPase_dom"/>
</dbReference>
<dbReference type="GO" id="GO:0004721">
    <property type="term" value="F:phosphoprotein phosphatase activity"/>
    <property type="evidence" value="ECO:0007669"/>
    <property type="project" value="TreeGrafter"/>
</dbReference>
<dbReference type="PANTHER" id="PTHR45453:SF1">
    <property type="entry name" value="PHOSPHATE REGULON SENSOR PROTEIN PHOR"/>
    <property type="match status" value="1"/>
</dbReference>
<evidence type="ECO:0000256" key="1">
    <source>
        <dbReference type="ARBA" id="ARBA00000085"/>
    </source>
</evidence>
<feature type="transmembrane region" description="Helical" evidence="7">
    <location>
        <begin position="68"/>
        <end position="91"/>
    </location>
</feature>
<dbReference type="GO" id="GO:0000155">
    <property type="term" value="F:phosphorelay sensor kinase activity"/>
    <property type="evidence" value="ECO:0007669"/>
    <property type="project" value="InterPro"/>
</dbReference>
<dbReference type="Pfam" id="PF00512">
    <property type="entry name" value="HisKA"/>
    <property type="match status" value="1"/>
</dbReference>
<accession>A0A0G1VS68</accession>
<dbReference type="Gene3D" id="1.10.287.130">
    <property type="match status" value="1"/>
</dbReference>
<dbReference type="GO" id="GO:0005886">
    <property type="term" value="C:plasma membrane"/>
    <property type="evidence" value="ECO:0007669"/>
    <property type="project" value="TreeGrafter"/>
</dbReference>
<dbReference type="Proteomes" id="UP000034212">
    <property type="component" value="Unassembled WGS sequence"/>
</dbReference>
<dbReference type="InterPro" id="IPR005467">
    <property type="entry name" value="His_kinase_dom"/>
</dbReference>
<dbReference type="SUPFAM" id="SSF47384">
    <property type="entry name" value="Homodimeric domain of signal transducing histidine kinase"/>
    <property type="match status" value="1"/>
</dbReference>
<comment type="caution">
    <text evidence="9">The sequence shown here is derived from an EMBL/GenBank/DDBJ whole genome shotgun (WGS) entry which is preliminary data.</text>
</comment>
<proteinExistence type="predicted"/>
<keyword evidence="6" id="KW-0902">Two-component regulatory system</keyword>
<keyword evidence="7" id="KW-0812">Transmembrane</keyword>
<keyword evidence="7" id="KW-1133">Transmembrane helix</keyword>
<evidence type="ECO:0000256" key="3">
    <source>
        <dbReference type="ARBA" id="ARBA00022553"/>
    </source>
</evidence>
<evidence type="ECO:0000256" key="7">
    <source>
        <dbReference type="SAM" id="Phobius"/>
    </source>
</evidence>
<evidence type="ECO:0000313" key="10">
    <source>
        <dbReference type="Proteomes" id="UP000034212"/>
    </source>
</evidence>
<dbReference type="SUPFAM" id="SSF55874">
    <property type="entry name" value="ATPase domain of HSP90 chaperone/DNA topoisomerase II/histidine kinase"/>
    <property type="match status" value="1"/>
</dbReference>
<dbReference type="Gene3D" id="3.30.565.10">
    <property type="entry name" value="Histidine kinase-like ATPase, C-terminal domain"/>
    <property type="match status" value="1"/>
</dbReference>
<dbReference type="InterPro" id="IPR050351">
    <property type="entry name" value="BphY/WalK/GraS-like"/>
</dbReference>
<dbReference type="InterPro" id="IPR036890">
    <property type="entry name" value="HATPase_C_sf"/>
</dbReference>
<gene>
    <name evidence="9" type="ORF">UY08_C0004G0026</name>
</gene>
<keyword evidence="7" id="KW-0472">Membrane</keyword>
<protein>
    <recommendedName>
        <fullName evidence="2">histidine kinase</fullName>
        <ecNumber evidence="2">2.7.13.3</ecNumber>
    </recommendedName>
</protein>
<evidence type="ECO:0000313" key="9">
    <source>
        <dbReference type="EMBL" id="KKU81018.1"/>
    </source>
</evidence>
<dbReference type="EMBL" id="LCOQ01000004">
    <property type="protein sequence ID" value="KKU81018.1"/>
    <property type="molecule type" value="Genomic_DNA"/>
</dbReference>
<dbReference type="PRINTS" id="PR00344">
    <property type="entry name" value="BCTRLSENSOR"/>
</dbReference>
<dbReference type="PROSITE" id="PS50109">
    <property type="entry name" value="HIS_KIN"/>
    <property type="match status" value="1"/>
</dbReference>
<reference evidence="9 10" key="1">
    <citation type="journal article" date="2015" name="Nature">
        <title>rRNA introns, odd ribosomes, and small enigmatic genomes across a large radiation of phyla.</title>
        <authorList>
            <person name="Brown C.T."/>
            <person name="Hug L.A."/>
            <person name="Thomas B.C."/>
            <person name="Sharon I."/>
            <person name="Castelle C.J."/>
            <person name="Singh A."/>
            <person name="Wilkins M.J."/>
            <person name="Williams K.H."/>
            <person name="Banfield J.F."/>
        </authorList>
    </citation>
    <scope>NUCLEOTIDE SEQUENCE [LARGE SCALE GENOMIC DNA]</scope>
</reference>
<keyword evidence="3" id="KW-0597">Phosphoprotein</keyword>
<sequence>MFKNARVKLTAWYLAIIMSISILFSAVIYRGINAELQHFERRIPLPISRIFSQNRLELEMIVQARRRLVTTLVVINLAILGLAGAAGYFLAGKTLSPIEAMVLEQNRFISDASHELKTPLTSLKSAFEVFLRNKTRTLYEADAIVKESIGDVNRLQSLSESLLAFAQYQKPNNSIQVQRVSLKSVLAEAIRKILPLATQKDIVITKQIQDEDVRANRYALVDLFVILLDNAVKYTDTNGAVNIFVKKTDGHVSIMVKDTGIGIHKKDLPHIFDRFYRADSARSGSDRTGYGLGLAIARKIVDLHKGSISATSVVGKGSTFIVRLPRNSA</sequence>
<organism evidence="9 10">
    <name type="scientific">Candidatus Gottesmanbacteria bacterium GW2011_GWA1_47_8</name>
    <dbReference type="NCBI Taxonomy" id="1618438"/>
    <lineage>
        <taxon>Bacteria</taxon>
        <taxon>Candidatus Gottesmaniibacteriota</taxon>
    </lineage>
</organism>
<evidence type="ECO:0000256" key="2">
    <source>
        <dbReference type="ARBA" id="ARBA00012438"/>
    </source>
</evidence>
<dbReference type="FunFam" id="3.30.565.10:FF:000006">
    <property type="entry name" value="Sensor histidine kinase WalK"/>
    <property type="match status" value="1"/>
</dbReference>
<dbReference type="InterPro" id="IPR003661">
    <property type="entry name" value="HisK_dim/P_dom"/>
</dbReference>
<comment type="catalytic activity">
    <reaction evidence="1">
        <text>ATP + protein L-histidine = ADP + protein N-phospho-L-histidine.</text>
        <dbReference type="EC" id="2.7.13.3"/>
    </reaction>
</comment>
<evidence type="ECO:0000256" key="5">
    <source>
        <dbReference type="ARBA" id="ARBA00022777"/>
    </source>
</evidence>
<dbReference type="EC" id="2.7.13.3" evidence="2"/>
<keyword evidence="4" id="KW-0808">Transferase</keyword>
<dbReference type="CDD" id="cd00075">
    <property type="entry name" value="HATPase"/>
    <property type="match status" value="1"/>
</dbReference>